<dbReference type="InterPro" id="IPR002347">
    <property type="entry name" value="SDR_fam"/>
</dbReference>
<dbReference type="PRINTS" id="PR00080">
    <property type="entry name" value="SDRFAMILY"/>
</dbReference>
<dbReference type="SUPFAM" id="SSF51735">
    <property type="entry name" value="NAD(P)-binding Rossmann-fold domains"/>
    <property type="match status" value="1"/>
</dbReference>
<evidence type="ECO:0000313" key="4">
    <source>
        <dbReference type="Proteomes" id="UP000654670"/>
    </source>
</evidence>
<sequence length="250" mass="26953">MNLKGKIAIVSGGSRGIGRATSKTLAQRGAKVIVNYLNNQDAAQAVVDAIHSNGGEAAAFQADVRNESQISNLISFTKETFGGRIDILVNNANVPFVRKPFTEISWSEFAQKLNDELKAAFTMTKAVIPSMIEQEYGRIIYISSDLGKYPKPDFIAHGTAKGGIDTFAKYIASEFGPLGITANVVAPGATETDAISRMPEQVKQAFRKNTPLRRMAQPDDLAAVVSFLASDDSRFVTGSYTLVNGGMHME</sequence>
<dbReference type="InterPro" id="IPR050259">
    <property type="entry name" value="SDR"/>
</dbReference>
<dbReference type="GO" id="GO:0016491">
    <property type="term" value="F:oxidoreductase activity"/>
    <property type="evidence" value="ECO:0007669"/>
    <property type="project" value="UniProtKB-KW"/>
</dbReference>
<organism evidence="3 4">
    <name type="scientific">Sporolactobacillus putidus</name>
    <dbReference type="NCBI Taxonomy" id="492735"/>
    <lineage>
        <taxon>Bacteria</taxon>
        <taxon>Bacillati</taxon>
        <taxon>Bacillota</taxon>
        <taxon>Bacilli</taxon>
        <taxon>Bacillales</taxon>
        <taxon>Sporolactobacillaceae</taxon>
        <taxon>Sporolactobacillus</taxon>
    </lineage>
</organism>
<evidence type="ECO:0000256" key="1">
    <source>
        <dbReference type="ARBA" id="ARBA00006484"/>
    </source>
</evidence>
<accession>A0A917S751</accession>
<dbReference type="EMBL" id="BMOK01000014">
    <property type="protein sequence ID" value="GGL61733.1"/>
    <property type="molecule type" value="Genomic_DNA"/>
</dbReference>
<dbReference type="InterPro" id="IPR036291">
    <property type="entry name" value="NAD(P)-bd_dom_sf"/>
</dbReference>
<reference evidence="3" key="2">
    <citation type="submission" date="2020-09" db="EMBL/GenBank/DDBJ databases">
        <authorList>
            <person name="Sun Q."/>
            <person name="Ohkuma M."/>
        </authorList>
    </citation>
    <scope>NUCLEOTIDE SEQUENCE</scope>
    <source>
        <strain evidence="3">JCM 15325</strain>
    </source>
</reference>
<keyword evidence="4" id="KW-1185">Reference proteome</keyword>
<dbReference type="PANTHER" id="PTHR42879">
    <property type="entry name" value="3-OXOACYL-(ACYL-CARRIER-PROTEIN) REDUCTASE"/>
    <property type="match status" value="1"/>
</dbReference>
<dbReference type="Gene3D" id="3.40.50.720">
    <property type="entry name" value="NAD(P)-binding Rossmann-like Domain"/>
    <property type="match status" value="1"/>
</dbReference>
<keyword evidence="2" id="KW-0560">Oxidoreductase</keyword>
<gene>
    <name evidence="3" type="ORF">GCM10007968_27110</name>
</gene>
<protein>
    <submittedName>
        <fullName evidence="3">3-oxoacyl-ACP reductase</fullName>
    </submittedName>
</protein>
<dbReference type="Proteomes" id="UP000654670">
    <property type="component" value="Unassembled WGS sequence"/>
</dbReference>
<dbReference type="FunFam" id="3.40.50.720:FF:000173">
    <property type="entry name" value="3-oxoacyl-[acyl-carrier protein] reductase"/>
    <property type="match status" value="1"/>
</dbReference>
<comment type="caution">
    <text evidence="3">The sequence shown here is derived from an EMBL/GenBank/DDBJ whole genome shotgun (WGS) entry which is preliminary data.</text>
</comment>
<dbReference type="RefSeq" id="WP_188804268.1">
    <property type="nucleotide sequence ID" value="NZ_BMOK01000014.1"/>
</dbReference>
<proteinExistence type="inferred from homology"/>
<dbReference type="PANTHER" id="PTHR42879:SF2">
    <property type="entry name" value="3-OXOACYL-[ACYL-CARRIER-PROTEIN] REDUCTASE FABG"/>
    <property type="match status" value="1"/>
</dbReference>
<evidence type="ECO:0000313" key="3">
    <source>
        <dbReference type="EMBL" id="GGL61733.1"/>
    </source>
</evidence>
<comment type="similarity">
    <text evidence="1">Belongs to the short-chain dehydrogenases/reductases (SDR) family.</text>
</comment>
<dbReference type="AlphaFoldDB" id="A0A917S751"/>
<name>A0A917S751_9BACL</name>
<dbReference type="PRINTS" id="PR00081">
    <property type="entry name" value="GDHRDH"/>
</dbReference>
<dbReference type="Pfam" id="PF13561">
    <property type="entry name" value="adh_short_C2"/>
    <property type="match status" value="1"/>
</dbReference>
<reference evidence="3" key="1">
    <citation type="journal article" date="2014" name="Int. J. Syst. Evol. Microbiol.">
        <title>Complete genome sequence of Corynebacterium casei LMG S-19264T (=DSM 44701T), isolated from a smear-ripened cheese.</title>
        <authorList>
            <consortium name="US DOE Joint Genome Institute (JGI-PGF)"/>
            <person name="Walter F."/>
            <person name="Albersmeier A."/>
            <person name="Kalinowski J."/>
            <person name="Ruckert C."/>
        </authorList>
    </citation>
    <scope>NUCLEOTIDE SEQUENCE</scope>
    <source>
        <strain evidence="3">JCM 15325</strain>
    </source>
</reference>
<evidence type="ECO:0000256" key="2">
    <source>
        <dbReference type="ARBA" id="ARBA00023002"/>
    </source>
</evidence>